<name>A0A068RH61_9FUNG</name>
<dbReference type="GO" id="GO:0003714">
    <property type="term" value="F:transcription corepressor activity"/>
    <property type="evidence" value="ECO:0007669"/>
    <property type="project" value="InterPro"/>
</dbReference>
<proteinExistence type="predicted"/>
<organism evidence="2 3">
    <name type="scientific">Lichtheimia corymbifera JMRC:FSU:9682</name>
    <dbReference type="NCBI Taxonomy" id="1263082"/>
    <lineage>
        <taxon>Eukaryota</taxon>
        <taxon>Fungi</taxon>
        <taxon>Fungi incertae sedis</taxon>
        <taxon>Mucoromycota</taxon>
        <taxon>Mucoromycotina</taxon>
        <taxon>Mucoromycetes</taxon>
        <taxon>Mucorales</taxon>
        <taxon>Lichtheimiaceae</taxon>
        <taxon>Lichtheimia</taxon>
    </lineage>
</organism>
<dbReference type="Proteomes" id="UP000027586">
    <property type="component" value="Unassembled WGS sequence"/>
</dbReference>
<dbReference type="PANTHER" id="PTHR38406">
    <property type="entry name" value="TRANSCRIPTIONAL REPRESSOR OPI1"/>
    <property type="match status" value="1"/>
</dbReference>
<dbReference type="OrthoDB" id="2441642at2759"/>
<dbReference type="EMBL" id="CBTN010000003">
    <property type="protein sequence ID" value="CDH49334.1"/>
    <property type="molecule type" value="Genomic_DNA"/>
</dbReference>
<dbReference type="AlphaFoldDB" id="A0A068RH61"/>
<dbReference type="GO" id="GO:0006357">
    <property type="term" value="P:regulation of transcription by RNA polymerase II"/>
    <property type="evidence" value="ECO:0007669"/>
    <property type="project" value="TreeGrafter"/>
</dbReference>
<accession>A0A068RH61</accession>
<reference evidence="2" key="1">
    <citation type="submission" date="2013-08" db="EMBL/GenBank/DDBJ databases">
        <title>Gene expansion shapes genome architecture in the human pathogen Lichtheimia corymbifera: an evolutionary genomics analysis in the ancient terrestrial Mucorales (Mucoromycotina).</title>
        <authorList>
            <person name="Schwartze V.U."/>
            <person name="Winter S."/>
            <person name="Shelest E."/>
            <person name="Marcet-Houben M."/>
            <person name="Horn F."/>
            <person name="Wehner S."/>
            <person name="Hoffmann K."/>
            <person name="Riege K."/>
            <person name="Sammeth M."/>
            <person name="Nowrousian M."/>
            <person name="Valiante V."/>
            <person name="Linde J."/>
            <person name="Jacobsen I.D."/>
            <person name="Marz M."/>
            <person name="Brakhage A.A."/>
            <person name="Gabaldon T."/>
            <person name="Bocker S."/>
            <person name="Voigt K."/>
        </authorList>
    </citation>
    <scope>NUCLEOTIDE SEQUENCE [LARGE SCALE GENOMIC DNA]</scope>
    <source>
        <strain evidence="2">FSU 9682</strain>
    </source>
</reference>
<evidence type="ECO:0000313" key="3">
    <source>
        <dbReference type="Proteomes" id="UP000027586"/>
    </source>
</evidence>
<evidence type="ECO:0000256" key="1">
    <source>
        <dbReference type="SAM" id="MobiDB-lite"/>
    </source>
</evidence>
<feature type="region of interest" description="Disordered" evidence="1">
    <location>
        <begin position="1"/>
        <end position="44"/>
    </location>
</feature>
<dbReference type="GO" id="GO:0005783">
    <property type="term" value="C:endoplasmic reticulum"/>
    <property type="evidence" value="ECO:0007669"/>
    <property type="project" value="TreeGrafter"/>
</dbReference>
<evidence type="ECO:0000313" key="2">
    <source>
        <dbReference type="EMBL" id="CDH49334.1"/>
    </source>
</evidence>
<dbReference type="GO" id="GO:0030968">
    <property type="term" value="P:endoplasmic reticulum unfolded protein response"/>
    <property type="evidence" value="ECO:0007669"/>
    <property type="project" value="TreeGrafter"/>
</dbReference>
<dbReference type="InterPro" id="IPR013927">
    <property type="entry name" value="TF_Opi1_Ccg-8"/>
</dbReference>
<feature type="compositionally biased region" description="Low complexity" evidence="1">
    <location>
        <begin position="12"/>
        <end position="37"/>
    </location>
</feature>
<dbReference type="GO" id="GO:0005634">
    <property type="term" value="C:nucleus"/>
    <property type="evidence" value="ECO:0007669"/>
    <property type="project" value="TreeGrafter"/>
</dbReference>
<dbReference type="STRING" id="1263082.A0A068RH61"/>
<sequence length="259" mass="28387">MSSSTEPRMRVRSNSSSVRSTSPYPSSSSFTASSARPTIKTPPSSSSAWQQLVVHASSAAGSTAAVISEESMKCLKYCLSWLQYAMRHIEQQMNVLRDFLVSLASSQQQQQHSLAPHHPNNNMHRSHLSSIKKDIVDTLRKVVDVISRYASNSLPHQAKMAVRGFILDLPGRCATLSDIRSTATSPAASPLLTPTNEGLPQEQTAIRLLTFGQESVDMLQSVSVVFSDTVDRAELWLDKLRSVRGTNNPQACDNTENNS</sequence>
<protein>
    <submittedName>
        <fullName evidence="2">Opi1-domain-containing protein</fullName>
    </submittedName>
</protein>
<keyword evidence="3" id="KW-1185">Reference proteome</keyword>
<dbReference type="VEuPathDB" id="FungiDB:LCOR_01081.1"/>
<comment type="caution">
    <text evidence="2">The sequence shown here is derived from an EMBL/GenBank/DDBJ whole genome shotgun (WGS) entry which is preliminary data.</text>
</comment>
<dbReference type="Pfam" id="PF08618">
    <property type="entry name" value="Opi1"/>
    <property type="match status" value="1"/>
</dbReference>
<dbReference type="GO" id="GO:0008654">
    <property type="term" value="P:phospholipid biosynthetic process"/>
    <property type="evidence" value="ECO:0007669"/>
    <property type="project" value="TreeGrafter"/>
</dbReference>
<dbReference type="PANTHER" id="PTHR38406:SF1">
    <property type="entry name" value="TRANSCRIPTIONAL REPRESSOR OPI1"/>
    <property type="match status" value="1"/>
</dbReference>
<gene>
    <name evidence="2" type="ORF">LCOR_01081.1</name>
</gene>